<dbReference type="RefSeq" id="WP_103357191.1">
    <property type="nucleotide sequence ID" value="NZ_PPRF01000010.1"/>
</dbReference>
<dbReference type="InterPro" id="IPR021508">
    <property type="entry name" value="Gp17-like"/>
</dbReference>
<dbReference type="OrthoDB" id="2880980at2"/>
<reference evidence="1 2" key="1">
    <citation type="submission" date="2017-08" db="EMBL/GenBank/DDBJ databases">
        <title>Draft genome sequences of 64 type strains of genus Staph aureus.</title>
        <authorList>
            <person name="Cole K."/>
            <person name="Golubchik T."/>
            <person name="Russell J."/>
            <person name="Foster D."/>
            <person name="Llewelyn M."/>
            <person name="Wilson D."/>
            <person name="Crook D."/>
            <person name="Paul J."/>
        </authorList>
    </citation>
    <scope>NUCLEOTIDE SEQUENCE [LARGE SCALE GENOMIC DNA]</scope>
    <source>
        <strain evidence="1 2">DSM 21968</strain>
    </source>
</reference>
<protein>
    <submittedName>
        <fullName evidence="1">DUF3168 domain-containing protein</fullName>
    </submittedName>
</protein>
<sequence length="141" mass="16575">MWVTAEPLLFQKIMNNLIDNPIIDKLVGGRVFDCVQKDVAYPYIIVGESNVTESERSPGMRETIAITFHVYSQYENAAEARELLKYLNYACRQDLRFEHYEIDWIKKDTSQVFVDVDQFTKHGVLRLLYKVRHKTLQEKGE</sequence>
<name>A0A2K3YWC6_9STAP</name>
<gene>
    <name evidence="1" type="ORF">CD122_01155</name>
</gene>
<keyword evidence="2" id="KW-1185">Reference proteome</keyword>
<dbReference type="Proteomes" id="UP000242752">
    <property type="component" value="Unassembled WGS sequence"/>
</dbReference>
<dbReference type="Gene3D" id="3.30.2000.30">
    <property type="match status" value="1"/>
</dbReference>
<dbReference type="Pfam" id="PF11367">
    <property type="entry name" value="Tail_completion_gp17"/>
    <property type="match status" value="1"/>
</dbReference>
<dbReference type="InterPro" id="IPR053745">
    <property type="entry name" value="Viral_Tail_Comp_sf"/>
</dbReference>
<proteinExistence type="predicted"/>
<organism evidence="1 2">
    <name type="scientific">Staphylococcus rostri</name>
    <dbReference type="NCBI Taxonomy" id="522262"/>
    <lineage>
        <taxon>Bacteria</taxon>
        <taxon>Bacillati</taxon>
        <taxon>Bacillota</taxon>
        <taxon>Bacilli</taxon>
        <taxon>Bacillales</taxon>
        <taxon>Staphylococcaceae</taxon>
        <taxon>Staphylococcus</taxon>
    </lineage>
</organism>
<evidence type="ECO:0000313" key="1">
    <source>
        <dbReference type="EMBL" id="PNZ29906.1"/>
    </source>
</evidence>
<evidence type="ECO:0000313" key="2">
    <source>
        <dbReference type="Proteomes" id="UP000242752"/>
    </source>
</evidence>
<dbReference type="EMBL" id="PPRF01000010">
    <property type="protein sequence ID" value="PNZ29906.1"/>
    <property type="molecule type" value="Genomic_DNA"/>
</dbReference>
<comment type="caution">
    <text evidence="1">The sequence shown here is derived from an EMBL/GenBank/DDBJ whole genome shotgun (WGS) entry which is preliminary data.</text>
</comment>
<dbReference type="AlphaFoldDB" id="A0A2K3YWC6"/>
<accession>A0A2K3YWC6</accession>